<dbReference type="OrthoDB" id="9801609at2"/>
<dbReference type="Proteomes" id="UP000000771">
    <property type="component" value="Chromosome"/>
</dbReference>
<evidence type="ECO:0000313" key="5">
    <source>
        <dbReference type="EMBL" id="ACU53694.1"/>
    </source>
</evidence>
<dbReference type="EMBL" id="CP001631">
    <property type="protein sequence ID" value="ACU53694.1"/>
    <property type="molecule type" value="Genomic_DNA"/>
</dbReference>
<dbReference type="InterPro" id="IPR001296">
    <property type="entry name" value="Glyco_trans_1"/>
</dbReference>
<proteinExistence type="predicted"/>
<evidence type="ECO:0000256" key="2">
    <source>
        <dbReference type="ARBA" id="ARBA00022679"/>
    </source>
</evidence>
<dbReference type="GO" id="GO:0016757">
    <property type="term" value="F:glycosyltransferase activity"/>
    <property type="evidence" value="ECO:0007669"/>
    <property type="project" value="UniProtKB-KW"/>
</dbReference>
<dbReference type="Pfam" id="PF00534">
    <property type="entry name" value="Glycos_transf_1"/>
    <property type="match status" value="1"/>
</dbReference>
<keyword evidence="6" id="KW-1185">Reference proteome</keyword>
<organism evidence="5 6">
    <name type="scientific">Acidimicrobium ferrooxidans (strain DSM 10331 / JCM 15462 / NBRC 103882 / ICP)</name>
    <dbReference type="NCBI Taxonomy" id="525909"/>
    <lineage>
        <taxon>Bacteria</taxon>
        <taxon>Bacillati</taxon>
        <taxon>Actinomycetota</taxon>
        <taxon>Acidimicrobiia</taxon>
        <taxon>Acidimicrobiales</taxon>
        <taxon>Acidimicrobiaceae</taxon>
        <taxon>Acidimicrobium</taxon>
    </lineage>
</organism>
<dbReference type="PANTHER" id="PTHR46401:SF2">
    <property type="entry name" value="GLYCOSYLTRANSFERASE WBBK-RELATED"/>
    <property type="match status" value="1"/>
</dbReference>
<dbReference type="Pfam" id="PF13439">
    <property type="entry name" value="Glyco_transf_4"/>
    <property type="match status" value="1"/>
</dbReference>
<evidence type="ECO:0000259" key="4">
    <source>
        <dbReference type="Pfam" id="PF13439"/>
    </source>
</evidence>
<name>C7LY86_ACIFD</name>
<dbReference type="SUPFAM" id="SSF53756">
    <property type="entry name" value="UDP-Glycosyltransferase/glycogen phosphorylase"/>
    <property type="match status" value="1"/>
</dbReference>
<evidence type="ECO:0000256" key="1">
    <source>
        <dbReference type="ARBA" id="ARBA00022676"/>
    </source>
</evidence>
<dbReference type="PANTHER" id="PTHR46401">
    <property type="entry name" value="GLYCOSYLTRANSFERASE WBBK-RELATED"/>
    <property type="match status" value="1"/>
</dbReference>
<sequence length="363" mass="39581">MAEIVIDATSIPAELTGAGRYAVGLCRALAALEGRPDIEVFTTGAARPHFVSDAPGWAVSTAAPRHRVARLAAQELLVGRRARRHGARVIHGLHYQLPRARGVGLVVTVHDLTLIEHPEWHDRAKVLYFRGAIRSALRRAHAIIVPSEATREGLRARFDPRVPVHVVHHGVEGVPRLDHRLARPGRRSLLVLGTLEPRKNLVRILRAFDAIAEEEPDVILRFVGKRGWGLGEFDATLAGLRHRRRVEVLGFVSDEALAGYLSEAAALVYPSLEEGFGLPVLEALAAGLAVVTSKDSVMEEVAGGFATLVDPTDVGSIAHGMRQALDEARPTERIEAQIAWARSFTWERAAETTLAVYREVAGL</sequence>
<protein>
    <submittedName>
        <fullName evidence="5">Glycosyl transferase group 1</fullName>
    </submittedName>
</protein>
<dbReference type="InterPro" id="IPR028098">
    <property type="entry name" value="Glyco_trans_4-like_N"/>
</dbReference>
<keyword evidence="1" id="KW-0328">Glycosyltransferase</keyword>
<dbReference type="Gene3D" id="3.40.50.2000">
    <property type="entry name" value="Glycogen Phosphorylase B"/>
    <property type="match status" value="2"/>
</dbReference>
<dbReference type="RefSeq" id="WP_015798183.1">
    <property type="nucleotide sequence ID" value="NC_013124.1"/>
</dbReference>
<dbReference type="eggNOG" id="COG0438">
    <property type="taxonomic scope" value="Bacteria"/>
</dbReference>
<dbReference type="GO" id="GO:0009103">
    <property type="term" value="P:lipopolysaccharide biosynthetic process"/>
    <property type="evidence" value="ECO:0007669"/>
    <property type="project" value="TreeGrafter"/>
</dbReference>
<evidence type="ECO:0000259" key="3">
    <source>
        <dbReference type="Pfam" id="PF00534"/>
    </source>
</evidence>
<gene>
    <name evidence="5" type="ordered locus">Afer_0744</name>
</gene>
<evidence type="ECO:0000313" key="6">
    <source>
        <dbReference type="Proteomes" id="UP000000771"/>
    </source>
</evidence>
<feature type="domain" description="Glycosyltransferase subfamily 4-like N-terminal" evidence="4">
    <location>
        <begin position="17"/>
        <end position="171"/>
    </location>
</feature>
<accession>C7LY86</accession>
<dbReference type="HOGENOM" id="CLU_009583_27_6_11"/>
<feature type="domain" description="Glycosyl transferase family 1" evidence="3">
    <location>
        <begin position="185"/>
        <end position="333"/>
    </location>
</feature>
<keyword evidence="2 5" id="KW-0808">Transferase</keyword>
<dbReference type="CAZy" id="GT4">
    <property type="family name" value="Glycosyltransferase Family 4"/>
</dbReference>
<reference evidence="5 6" key="1">
    <citation type="journal article" date="2009" name="Stand. Genomic Sci.">
        <title>Complete genome sequence of Acidimicrobium ferrooxidans type strain (ICP).</title>
        <authorList>
            <person name="Clum A."/>
            <person name="Nolan M."/>
            <person name="Lang E."/>
            <person name="Glavina Del Rio T."/>
            <person name="Tice H."/>
            <person name="Copeland A."/>
            <person name="Cheng J.F."/>
            <person name="Lucas S."/>
            <person name="Chen F."/>
            <person name="Bruce D."/>
            <person name="Goodwin L."/>
            <person name="Pitluck S."/>
            <person name="Ivanova N."/>
            <person name="Mavrommatis K."/>
            <person name="Mikhailova N."/>
            <person name="Pati A."/>
            <person name="Chen A."/>
            <person name="Palaniappan K."/>
            <person name="Goker M."/>
            <person name="Spring S."/>
            <person name="Land M."/>
            <person name="Hauser L."/>
            <person name="Chang Y.J."/>
            <person name="Jeffries C.C."/>
            <person name="Chain P."/>
            <person name="Bristow J."/>
            <person name="Eisen J.A."/>
            <person name="Markowitz V."/>
            <person name="Hugenholtz P."/>
            <person name="Kyrpides N.C."/>
            <person name="Klenk H.P."/>
            <person name="Lapidus A."/>
        </authorList>
    </citation>
    <scope>NUCLEOTIDE SEQUENCE [LARGE SCALE GENOMIC DNA]</scope>
    <source>
        <strain evidence="6">DSM 10331 / JCM 15462 / NBRC 103882 / ICP</strain>
    </source>
</reference>
<dbReference type="AlphaFoldDB" id="C7LY86"/>
<dbReference type="CDD" id="cd03809">
    <property type="entry name" value="GT4_MtfB-like"/>
    <property type="match status" value="1"/>
</dbReference>
<dbReference type="STRING" id="525909.Afer_0744"/>
<dbReference type="KEGG" id="afo:Afer_0744"/>